<dbReference type="PANTHER" id="PTHR24148:SF64">
    <property type="entry name" value="HETEROKARYON INCOMPATIBILITY DOMAIN-CONTAINING PROTEIN"/>
    <property type="match status" value="1"/>
</dbReference>
<dbReference type="InterPro" id="IPR052895">
    <property type="entry name" value="HetReg/Transcr_Mod"/>
</dbReference>
<evidence type="ECO:0000313" key="2">
    <source>
        <dbReference type="EMBL" id="KAK4451054.1"/>
    </source>
</evidence>
<reference evidence="2" key="1">
    <citation type="journal article" date="2023" name="Mol. Phylogenet. Evol.">
        <title>Genome-scale phylogeny and comparative genomics of the fungal order Sordariales.</title>
        <authorList>
            <person name="Hensen N."/>
            <person name="Bonometti L."/>
            <person name="Westerberg I."/>
            <person name="Brannstrom I.O."/>
            <person name="Guillou S."/>
            <person name="Cros-Aarteil S."/>
            <person name="Calhoun S."/>
            <person name="Haridas S."/>
            <person name="Kuo A."/>
            <person name="Mondo S."/>
            <person name="Pangilinan J."/>
            <person name="Riley R."/>
            <person name="LaButti K."/>
            <person name="Andreopoulos B."/>
            <person name="Lipzen A."/>
            <person name="Chen C."/>
            <person name="Yan M."/>
            <person name="Daum C."/>
            <person name="Ng V."/>
            <person name="Clum A."/>
            <person name="Steindorff A."/>
            <person name="Ohm R.A."/>
            <person name="Martin F."/>
            <person name="Silar P."/>
            <person name="Natvig D.O."/>
            <person name="Lalanne C."/>
            <person name="Gautier V."/>
            <person name="Ament-Velasquez S.L."/>
            <person name="Kruys A."/>
            <person name="Hutchinson M.I."/>
            <person name="Powell A.J."/>
            <person name="Barry K."/>
            <person name="Miller A.N."/>
            <person name="Grigoriev I.V."/>
            <person name="Debuchy R."/>
            <person name="Gladieux P."/>
            <person name="Hiltunen Thoren M."/>
            <person name="Johannesson H."/>
        </authorList>
    </citation>
    <scope>NUCLEOTIDE SEQUENCE</scope>
    <source>
        <strain evidence="2">PSN243</strain>
    </source>
</reference>
<accession>A0AAV9GQF6</accession>
<dbReference type="Proteomes" id="UP001321760">
    <property type="component" value="Unassembled WGS sequence"/>
</dbReference>
<evidence type="ECO:0000259" key="1">
    <source>
        <dbReference type="Pfam" id="PF06985"/>
    </source>
</evidence>
<feature type="domain" description="Heterokaryon incompatibility" evidence="1">
    <location>
        <begin position="47"/>
        <end position="212"/>
    </location>
</feature>
<keyword evidence="3" id="KW-1185">Reference proteome</keyword>
<dbReference type="EMBL" id="MU865930">
    <property type="protein sequence ID" value="KAK4451054.1"/>
    <property type="molecule type" value="Genomic_DNA"/>
</dbReference>
<dbReference type="AlphaFoldDB" id="A0AAV9GQF6"/>
<evidence type="ECO:0000313" key="3">
    <source>
        <dbReference type="Proteomes" id="UP001321760"/>
    </source>
</evidence>
<reference evidence="2" key="2">
    <citation type="submission" date="2023-05" db="EMBL/GenBank/DDBJ databases">
        <authorList>
            <consortium name="Lawrence Berkeley National Laboratory"/>
            <person name="Steindorff A."/>
            <person name="Hensen N."/>
            <person name="Bonometti L."/>
            <person name="Westerberg I."/>
            <person name="Brannstrom I.O."/>
            <person name="Guillou S."/>
            <person name="Cros-Aarteil S."/>
            <person name="Calhoun S."/>
            <person name="Haridas S."/>
            <person name="Kuo A."/>
            <person name="Mondo S."/>
            <person name="Pangilinan J."/>
            <person name="Riley R."/>
            <person name="Labutti K."/>
            <person name="Andreopoulos B."/>
            <person name="Lipzen A."/>
            <person name="Chen C."/>
            <person name="Yanf M."/>
            <person name="Daum C."/>
            <person name="Ng V."/>
            <person name="Clum A."/>
            <person name="Ohm R."/>
            <person name="Martin F."/>
            <person name="Silar P."/>
            <person name="Natvig D."/>
            <person name="Lalanne C."/>
            <person name="Gautier V."/>
            <person name="Ament-Velasquez S.L."/>
            <person name="Kruys A."/>
            <person name="Hutchinson M.I."/>
            <person name="Powell A.J."/>
            <person name="Barry K."/>
            <person name="Miller A.N."/>
            <person name="Grigoriev I.V."/>
            <person name="Debuchy R."/>
            <person name="Gladieux P."/>
            <person name="Thoren M.H."/>
            <person name="Johannesson H."/>
        </authorList>
    </citation>
    <scope>NUCLEOTIDE SEQUENCE</scope>
    <source>
        <strain evidence="2">PSN243</strain>
    </source>
</reference>
<dbReference type="Pfam" id="PF06985">
    <property type="entry name" value="HET"/>
    <property type="match status" value="1"/>
</dbReference>
<gene>
    <name evidence="2" type="ORF">QBC34DRAFT_437036</name>
</gene>
<comment type="caution">
    <text evidence="2">The sequence shown here is derived from an EMBL/GenBank/DDBJ whole genome shotgun (WGS) entry which is preliminary data.</text>
</comment>
<proteinExistence type="predicted"/>
<name>A0AAV9GQF6_9PEZI</name>
<dbReference type="InterPro" id="IPR010730">
    <property type="entry name" value="HET"/>
</dbReference>
<sequence>MTSRYTYTPLKGDGQRFRLVALSAAHRSSCQVQCNIVTYELNDHPPYEALSYCWGGLTNQKTIMCGGYALGVTENLYLALQHLRPQHGDDLLERSNQVGIMYHIYQSAQRTVVWLGHEYQKSDVIQPFFERAAASPSLPIHRFQGVRRSVFYRSSIDESSSTPFFNTLSTIISIAIKRHLEPTDYDPSDDEYEAVVQLLARPWFSRSWVVQEVCAARDVTFYFGDACIDLSDFLTGLRITLSCEFYPFNGDSPGFNLIQEAASTGTASVRRDLLDELQARRELQATDPRDKVYAFLGLLGDGTSTQTPRVRPITPSLQGIATAMSPKHVFLNDKILTWVPDWSAPDQTTSPVPEWMQVPWDYHFPAFRPAGAATTFYNPAFTKEGVLILEGYIEDTIADLTDEFPLPEASAHDKAAAGDAPFTWAGQVRIIWSATMENGLHAERWLGFEKLAFSAGSYPTGEDISEVYIAVITTGAALDDAEEMQRRLRGWRKSLRWPRMLGYLKWCGIHKVPILRSVYVLALSLARSDYDCGPSGHGFETLVAGRRLARTRKGYLALVHKRCEVGDGIALCRGARFPLLLRPKGTRWQLVGSAYVHGYMQGEKWDEEKCGFLHVL</sequence>
<dbReference type="Pfam" id="PF26639">
    <property type="entry name" value="Het-6_barrel"/>
    <property type="match status" value="1"/>
</dbReference>
<dbReference type="PANTHER" id="PTHR24148">
    <property type="entry name" value="ANKYRIN REPEAT DOMAIN-CONTAINING PROTEIN 39 HOMOLOG-RELATED"/>
    <property type="match status" value="1"/>
</dbReference>
<protein>
    <submittedName>
        <fullName evidence="2">Heterokaryon incompatibility protein-domain-containing protein</fullName>
    </submittedName>
</protein>
<organism evidence="2 3">
    <name type="scientific">Podospora aff. communis PSN243</name>
    <dbReference type="NCBI Taxonomy" id="3040156"/>
    <lineage>
        <taxon>Eukaryota</taxon>
        <taxon>Fungi</taxon>
        <taxon>Dikarya</taxon>
        <taxon>Ascomycota</taxon>
        <taxon>Pezizomycotina</taxon>
        <taxon>Sordariomycetes</taxon>
        <taxon>Sordariomycetidae</taxon>
        <taxon>Sordariales</taxon>
        <taxon>Podosporaceae</taxon>
        <taxon>Podospora</taxon>
    </lineage>
</organism>